<evidence type="ECO:0000313" key="1">
    <source>
        <dbReference type="EMBL" id="KAB5588365.1"/>
    </source>
</evidence>
<sequence length="119" mass="13156">MPATSSTTLSPTPPVTSARHFRTCAQFQFHPRDHEQCKADQGVIRFCEKSRALLALELIDTTPIHSPISPNHCSNRQHPPPMTLDPSLIVINLDHLPSLPRGIAYPRHPLDSPNPGLSN</sequence>
<reference evidence="1 2" key="1">
    <citation type="journal article" date="2019" name="Fungal Biol. Biotechnol.">
        <title>Draft genome sequence of fastidious pathogen Ceratobasidium theobromae, which causes vascular-streak dieback in Theobroma cacao.</title>
        <authorList>
            <person name="Ali S.S."/>
            <person name="Asman A."/>
            <person name="Shao J."/>
            <person name="Firmansyah A.P."/>
            <person name="Susilo A.W."/>
            <person name="Rosmana A."/>
            <person name="McMahon P."/>
            <person name="Junaid M."/>
            <person name="Guest D."/>
            <person name="Kheng T.Y."/>
            <person name="Meinhardt L.W."/>
            <person name="Bailey B.A."/>
        </authorList>
    </citation>
    <scope>NUCLEOTIDE SEQUENCE [LARGE SCALE GENOMIC DNA]</scope>
    <source>
        <strain evidence="1 2">CT2</strain>
    </source>
</reference>
<dbReference type="Proteomes" id="UP000383932">
    <property type="component" value="Unassembled WGS sequence"/>
</dbReference>
<proteinExistence type="predicted"/>
<dbReference type="AlphaFoldDB" id="A0A5N5Q9G2"/>
<protein>
    <submittedName>
        <fullName evidence="1">Uncharacterized protein</fullName>
    </submittedName>
</protein>
<dbReference type="EMBL" id="SSOP01000474">
    <property type="protein sequence ID" value="KAB5588365.1"/>
    <property type="molecule type" value="Genomic_DNA"/>
</dbReference>
<keyword evidence="2" id="KW-1185">Reference proteome</keyword>
<accession>A0A5N5Q9G2</accession>
<name>A0A5N5Q9G2_9AGAM</name>
<comment type="caution">
    <text evidence="1">The sequence shown here is derived from an EMBL/GenBank/DDBJ whole genome shotgun (WGS) entry which is preliminary data.</text>
</comment>
<gene>
    <name evidence="1" type="ORF">CTheo_8191</name>
</gene>
<evidence type="ECO:0000313" key="2">
    <source>
        <dbReference type="Proteomes" id="UP000383932"/>
    </source>
</evidence>
<organism evidence="1 2">
    <name type="scientific">Ceratobasidium theobromae</name>
    <dbReference type="NCBI Taxonomy" id="1582974"/>
    <lineage>
        <taxon>Eukaryota</taxon>
        <taxon>Fungi</taxon>
        <taxon>Dikarya</taxon>
        <taxon>Basidiomycota</taxon>
        <taxon>Agaricomycotina</taxon>
        <taxon>Agaricomycetes</taxon>
        <taxon>Cantharellales</taxon>
        <taxon>Ceratobasidiaceae</taxon>
        <taxon>Ceratobasidium</taxon>
    </lineage>
</organism>